<dbReference type="PANTHER" id="PTHR46225">
    <property type="entry name" value="C3H4 TYPE ZINC FINGER PROTEIN"/>
    <property type="match status" value="1"/>
</dbReference>
<proteinExistence type="predicted"/>
<evidence type="ECO:0000313" key="3">
    <source>
        <dbReference type="Proteomes" id="UP000287651"/>
    </source>
</evidence>
<comment type="caution">
    <text evidence="2">The sequence shown here is derived from an EMBL/GenBank/DDBJ whole genome shotgun (WGS) entry which is preliminary data.</text>
</comment>
<dbReference type="Proteomes" id="UP000287651">
    <property type="component" value="Unassembled WGS sequence"/>
</dbReference>
<gene>
    <name evidence="2" type="ORF">B296_00057826</name>
</gene>
<feature type="transmembrane region" description="Helical" evidence="1">
    <location>
        <begin position="119"/>
        <end position="138"/>
    </location>
</feature>
<keyword evidence="1" id="KW-0812">Transmembrane</keyword>
<accession>A0A426WZ26</accession>
<organism evidence="2 3">
    <name type="scientific">Ensete ventricosum</name>
    <name type="common">Abyssinian banana</name>
    <name type="synonym">Musa ensete</name>
    <dbReference type="NCBI Taxonomy" id="4639"/>
    <lineage>
        <taxon>Eukaryota</taxon>
        <taxon>Viridiplantae</taxon>
        <taxon>Streptophyta</taxon>
        <taxon>Embryophyta</taxon>
        <taxon>Tracheophyta</taxon>
        <taxon>Spermatophyta</taxon>
        <taxon>Magnoliopsida</taxon>
        <taxon>Liliopsida</taxon>
        <taxon>Zingiberales</taxon>
        <taxon>Musaceae</taxon>
        <taxon>Ensete</taxon>
    </lineage>
</organism>
<name>A0A426WZ26_ENSVE</name>
<protein>
    <submittedName>
        <fullName evidence="2">Uncharacterized protein</fullName>
    </submittedName>
</protein>
<dbReference type="EMBL" id="AMZH03034131">
    <property type="protein sequence ID" value="RRT32052.1"/>
    <property type="molecule type" value="Genomic_DNA"/>
</dbReference>
<sequence length="225" mass="25227">MSQIIAAIIVLSMSRHEHPQTPLFAWIIGYTAGCIATLPHLYWRYIHHNSLSFEQGPAHSNQGNTRNSPLGSGVFADYTVTQDPEQENGHNLVLETWKTIVTSCRRYSMKSIVDHFKMALDRLLLVMCGLLLEMLYGFSAGNLVLMMPLILHIYVSCSLHSAVLVMFENLSFYVPLSVAASLALYQSWASERICSTVEVLPQNQLMHCQHTSSKQRGETIAGTEK</sequence>
<keyword evidence="1" id="KW-0472">Membrane</keyword>
<evidence type="ECO:0000256" key="1">
    <source>
        <dbReference type="SAM" id="Phobius"/>
    </source>
</evidence>
<feature type="transmembrane region" description="Helical" evidence="1">
    <location>
        <begin position="23"/>
        <end position="43"/>
    </location>
</feature>
<reference evidence="2 3" key="1">
    <citation type="journal article" date="2014" name="Agronomy (Basel)">
        <title>A Draft Genome Sequence for Ensete ventricosum, the Drought-Tolerant Tree Against Hunger.</title>
        <authorList>
            <person name="Harrison J."/>
            <person name="Moore K.A."/>
            <person name="Paszkiewicz K."/>
            <person name="Jones T."/>
            <person name="Grant M."/>
            <person name="Ambacheew D."/>
            <person name="Muzemil S."/>
            <person name="Studholme D.J."/>
        </authorList>
    </citation>
    <scope>NUCLEOTIDE SEQUENCE [LARGE SCALE GENOMIC DNA]</scope>
</reference>
<dbReference type="PANTHER" id="PTHR46225:SF19">
    <property type="entry name" value="RING-TYPE DOMAIN-CONTAINING PROTEIN"/>
    <property type="match status" value="1"/>
</dbReference>
<keyword evidence="1" id="KW-1133">Transmembrane helix</keyword>
<evidence type="ECO:0000313" key="2">
    <source>
        <dbReference type="EMBL" id="RRT32052.1"/>
    </source>
</evidence>
<dbReference type="AlphaFoldDB" id="A0A426WZ26"/>